<evidence type="ECO:0000313" key="3">
    <source>
        <dbReference type="Proteomes" id="UP000325433"/>
    </source>
</evidence>
<keyword evidence="1" id="KW-1133">Transmembrane helix</keyword>
<gene>
    <name evidence="2" type="ORF">BDV41DRAFT_535874</name>
</gene>
<sequence>MLRKVIALMILVYSIGFILWVSHHSIAHFHYLRLYMSLLHLFFASCVAIVLLRKH</sequence>
<dbReference type="EMBL" id="ML738323">
    <property type="protein sequence ID" value="KAE8313724.1"/>
    <property type="molecule type" value="Genomic_DNA"/>
</dbReference>
<dbReference type="Proteomes" id="UP000325433">
    <property type="component" value="Unassembled WGS sequence"/>
</dbReference>
<evidence type="ECO:0000313" key="2">
    <source>
        <dbReference type="EMBL" id="KAE8313724.1"/>
    </source>
</evidence>
<name>A0A5N6VYK6_9EURO</name>
<dbReference type="AlphaFoldDB" id="A0A5N6VYK6"/>
<keyword evidence="3" id="KW-1185">Reference proteome</keyword>
<proteinExistence type="predicted"/>
<keyword evidence="1" id="KW-0812">Transmembrane</keyword>
<protein>
    <submittedName>
        <fullName evidence="2">Uncharacterized protein</fullName>
    </submittedName>
</protein>
<organism evidence="2 3">
    <name type="scientific">Aspergillus transmontanensis</name>
    <dbReference type="NCBI Taxonomy" id="1034304"/>
    <lineage>
        <taxon>Eukaryota</taxon>
        <taxon>Fungi</taxon>
        <taxon>Dikarya</taxon>
        <taxon>Ascomycota</taxon>
        <taxon>Pezizomycotina</taxon>
        <taxon>Eurotiomycetes</taxon>
        <taxon>Eurotiomycetidae</taxon>
        <taxon>Eurotiales</taxon>
        <taxon>Aspergillaceae</taxon>
        <taxon>Aspergillus</taxon>
        <taxon>Aspergillus subgen. Circumdati</taxon>
    </lineage>
</organism>
<keyword evidence="1" id="KW-0472">Membrane</keyword>
<feature type="transmembrane region" description="Helical" evidence="1">
    <location>
        <begin position="5"/>
        <end position="22"/>
    </location>
</feature>
<accession>A0A5N6VYK6</accession>
<reference evidence="3" key="1">
    <citation type="submission" date="2019-04" db="EMBL/GenBank/DDBJ databases">
        <title>Friends and foes A comparative genomics studyof 23 Aspergillus species from section Flavi.</title>
        <authorList>
            <consortium name="DOE Joint Genome Institute"/>
            <person name="Kjaerbolling I."/>
            <person name="Vesth T."/>
            <person name="Frisvad J.C."/>
            <person name="Nybo J.L."/>
            <person name="Theobald S."/>
            <person name="Kildgaard S."/>
            <person name="Isbrandt T."/>
            <person name="Kuo A."/>
            <person name="Sato A."/>
            <person name="Lyhne E.K."/>
            <person name="Kogle M.E."/>
            <person name="Wiebenga A."/>
            <person name="Kun R.S."/>
            <person name="Lubbers R.J."/>
            <person name="Makela M.R."/>
            <person name="Barry K."/>
            <person name="Chovatia M."/>
            <person name="Clum A."/>
            <person name="Daum C."/>
            <person name="Haridas S."/>
            <person name="He G."/>
            <person name="LaButti K."/>
            <person name="Lipzen A."/>
            <person name="Mondo S."/>
            <person name="Riley R."/>
            <person name="Salamov A."/>
            <person name="Simmons B.A."/>
            <person name="Magnuson J.K."/>
            <person name="Henrissat B."/>
            <person name="Mortensen U.H."/>
            <person name="Larsen T.O."/>
            <person name="Devries R.P."/>
            <person name="Grigoriev I.V."/>
            <person name="Machida M."/>
            <person name="Baker S.E."/>
            <person name="Andersen M.R."/>
        </authorList>
    </citation>
    <scope>NUCLEOTIDE SEQUENCE [LARGE SCALE GENOMIC DNA]</scope>
    <source>
        <strain evidence="3">CBS 130015</strain>
    </source>
</reference>
<feature type="transmembrane region" description="Helical" evidence="1">
    <location>
        <begin position="34"/>
        <end position="52"/>
    </location>
</feature>
<evidence type="ECO:0000256" key="1">
    <source>
        <dbReference type="SAM" id="Phobius"/>
    </source>
</evidence>